<keyword evidence="5 7" id="KW-1133">Transmembrane helix</keyword>
<evidence type="ECO:0000256" key="4">
    <source>
        <dbReference type="ARBA" id="ARBA00022692"/>
    </source>
</evidence>
<evidence type="ECO:0000313" key="9">
    <source>
        <dbReference type="Proteomes" id="UP001230220"/>
    </source>
</evidence>
<accession>A0ABU0E500</accession>
<dbReference type="Proteomes" id="UP001230220">
    <property type="component" value="Unassembled WGS sequence"/>
</dbReference>
<feature type="transmembrane region" description="Helical" evidence="7">
    <location>
        <begin position="76"/>
        <end position="95"/>
    </location>
</feature>
<feature type="transmembrane region" description="Helical" evidence="7">
    <location>
        <begin position="187"/>
        <end position="207"/>
    </location>
</feature>
<evidence type="ECO:0000256" key="2">
    <source>
        <dbReference type="ARBA" id="ARBA00008821"/>
    </source>
</evidence>
<keyword evidence="4 7" id="KW-0812">Transmembrane</keyword>
<feature type="transmembrane region" description="Helical" evidence="7">
    <location>
        <begin position="328"/>
        <end position="347"/>
    </location>
</feature>
<keyword evidence="9" id="KW-1185">Reference proteome</keyword>
<feature type="transmembrane region" description="Helical" evidence="7">
    <location>
        <begin position="415"/>
        <end position="435"/>
    </location>
</feature>
<protein>
    <submittedName>
        <fullName evidence="8">Uracil permease</fullName>
    </submittedName>
</protein>
<proteinExistence type="inferred from homology"/>
<evidence type="ECO:0000256" key="7">
    <source>
        <dbReference type="SAM" id="Phobius"/>
    </source>
</evidence>
<organism evidence="8 9">
    <name type="scientific">Breznakia pachnodae</name>
    <dbReference type="NCBI Taxonomy" id="265178"/>
    <lineage>
        <taxon>Bacteria</taxon>
        <taxon>Bacillati</taxon>
        <taxon>Bacillota</taxon>
        <taxon>Erysipelotrichia</taxon>
        <taxon>Erysipelotrichales</taxon>
        <taxon>Erysipelotrichaceae</taxon>
        <taxon>Breznakia</taxon>
    </lineage>
</organism>
<evidence type="ECO:0000256" key="3">
    <source>
        <dbReference type="ARBA" id="ARBA00022448"/>
    </source>
</evidence>
<feature type="transmembrane region" description="Helical" evidence="7">
    <location>
        <begin position="50"/>
        <end position="69"/>
    </location>
</feature>
<evidence type="ECO:0000256" key="6">
    <source>
        <dbReference type="ARBA" id="ARBA00023136"/>
    </source>
</evidence>
<keyword evidence="3" id="KW-0813">Transport</keyword>
<reference evidence="8 9" key="1">
    <citation type="submission" date="2023-07" db="EMBL/GenBank/DDBJ databases">
        <title>Genomic Encyclopedia of Type Strains, Phase IV (KMG-IV): sequencing the most valuable type-strain genomes for metagenomic binning, comparative biology and taxonomic classification.</title>
        <authorList>
            <person name="Goeker M."/>
        </authorList>
    </citation>
    <scope>NUCLEOTIDE SEQUENCE [LARGE SCALE GENOMIC DNA]</scope>
    <source>
        <strain evidence="8 9">DSM 16784</strain>
    </source>
</reference>
<comment type="similarity">
    <text evidence="2">Belongs to the nucleobase:cation symporter-2 (NCS2) (TC 2.A.40) family.</text>
</comment>
<dbReference type="EMBL" id="JAUSUR010000005">
    <property type="protein sequence ID" value="MDQ0361890.1"/>
    <property type="molecule type" value="Genomic_DNA"/>
</dbReference>
<dbReference type="InterPro" id="IPR006043">
    <property type="entry name" value="NCS2"/>
</dbReference>
<gene>
    <name evidence="8" type="ORF">J2S15_002643</name>
</gene>
<dbReference type="PANTHER" id="PTHR42810">
    <property type="entry name" value="PURINE PERMEASE C1399.01C-RELATED"/>
    <property type="match status" value="1"/>
</dbReference>
<comment type="caution">
    <text evidence="8">The sequence shown here is derived from an EMBL/GenBank/DDBJ whole genome shotgun (WGS) entry which is preliminary data.</text>
</comment>
<evidence type="ECO:0000313" key="8">
    <source>
        <dbReference type="EMBL" id="MDQ0361890.1"/>
    </source>
</evidence>
<dbReference type="InterPro" id="IPR006042">
    <property type="entry name" value="Xan_ur_permease"/>
</dbReference>
<evidence type="ECO:0000256" key="1">
    <source>
        <dbReference type="ARBA" id="ARBA00004141"/>
    </source>
</evidence>
<sequence length="443" mass="46337">MSDKNITEEKNSLLVQIDEKPKPSIWALMSIQHVFAMFGATILVPILTGYPVSVAIFASGVGTLIYVFCTKRKVPVYLGSSFAYIAAVIYAVQAMGGDISAAQTGLVLVGLVYVAVALIIKVVGKDWIDKILPPIVIGPMIAVIGLGLAGSAISNAGFVKGGEFNGIVVAILTFLTAAFISTKAKGFFKIIPFLCAIVVGYFFAWLLPTLGFGPAIIDFSAFETASFFQVPEFAFPFALGDFKQYDLYFGPETLAMLPVAIVTISEHIGDHTVLGKICGKNFLKDPGLDRTLMGDGIATAVSGFIGGPANTTYGENTGVIGMTKIGSVYVIMGAAVIAIVLSFSGYVSAAIQTIPNCVLGGMGIMLYGVIASNGLRVLVDNQVDFSQQRNLIIASAMLVIGLGGAVFPLGEVAELSGTALAAIVGVVLNLILPAADAEHEVEL</sequence>
<comment type="subcellular location">
    <subcellularLocation>
        <location evidence="1">Membrane</location>
        <topology evidence="1">Multi-pass membrane protein</topology>
    </subcellularLocation>
</comment>
<feature type="transmembrane region" description="Helical" evidence="7">
    <location>
        <begin position="164"/>
        <end position="180"/>
    </location>
</feature>
<feature type="transmembrane region" description="Helical" evidence="7">
    <location>
        <begin position="101"/>
        <end position="123"/>
    </location>
</feature>
<feature type="transmembrane region" description="Helical" evidence="7">
    <location>
        <begin position="391"/>
        <end position="409"/>
    </location>
</feature>
<keyword evidence="6 7" id="KW-0472">Membrane</keyword>
<evidence type="ECO:0000256" key="5">
    <source>
        <dbReference type="ARBA" id="ARBA00022989"/>
    </source>
</evidence>
<dbReference type="PANTHER" id="PTHR42810:SF2">
    <property type="entry name" value="PURINE PERMEASE C1399.01C-RELATED"/>
    <property type="match status" value="1"/>
</dbReference>
<feature type="transmembrane region" description="Helical" evidence="7">
    <location>
        <begin position="135"/>
        <end position="158"/>
    </location>
</feature>
<dbReference type="Pfam" id="PF00860">
    <property type="entry name" value="Xan_ur_permease"/>
    <property type="match status" value="1"/>
</dbReference>
<feature type="transmembrane region" description="Helical" evidence="7">
    <location>
        <begin position="359"/>
        <end position="379"/>
    </location>
</feature>
<name>A0ABU0E500_9FIRM</name>
<dbReference type="NCBIfam" id="TIGR00801">
    <property type="entry name" value="ncs2"/>
    <property type="match status" value="1"/>
</dbReference>